<evidence type="ECO:0000313" key="2">
    <source>
        <dbReference type="Proteomes" id="UP001150924"/>
    </source>
</evidence>
<organism evidence="1 2">
    <name type="scientific">Nannocystis pusilla</name>
    <dbReference type="NCBI Taxonomy" id="889268"/>
    <lineage>
        <taxon>Bacteria</taxon>
        <taxon>Pseudomonadati</taxon>
        <taxon>Myxococcota</taxon>
        <taxon>Polyangia</taxon>
        <taxon>Nannocystales</taxon>
        <taxon>Nannocystaceae</taxon>
        <taxon>Nannocystis</taxon>
    </lineage>
</organism>
<evidence type="ECO:0000313" key="1">
    <source>
        <dbReference type="EMBL" id="MCY1011799.1"/>
    </source>
</evidence>
<dbReference type="Proteomes" id="UP001150924">
    <property type="component" value="Unassembled WGS sequence"/>
</dbReference>
<comment type="caution">
    <text evidence="1">The sequence shown here is derived from an EMBL/GenBank/DDBJ whole genome shotgun (WGS) entry which is preliminary data.</text>
</comment>
<name>A0A9X3EYD8_9BACT</name>
<protein>
    <submittedName>
        <fullName evidence="1">Uncharacterized protein</fullName>
    </submittedName>
</protein>
<accession>A0A9X3EYD8</accession>
<gene>
    <name evidence="1" type="ORF">OV079_40850</name>
</gene>
<keyword evidence="2" id="KW-1185">Reference proteome</keyword>
<sequence length="59" mass="6214">MFTAAIAGAEATIEALAREPGAPELHAHGVVDAPLRAALWREGLRELVNPTLEALRQAA</sequence>
<reference evidence="1" key="1">
    <citation type="submission" date="2022-11" db="EMBL/GenBank/DDBJ databases">
        <title>Minimal conservation of predation-associated metabolite biosynthetic gene clusters underscores biosynthetic potential of Myxococcota including descriptions for ten novel species: Archangium lansinium sp. nov., Myxococcus landrumus sp. nov., Nannocystis bai.</title>
        <authorList>
            <person name="Ahearne A."/>
            <person name="Stevens C."/>
            <person name="Phillips K."/>
        </authorList>
    </citation>
    <scope>NUCLEOTIDE SEQUENCE</scope>
    <source>
        <strain evidence="1">Na p29</strain>
    </source>
</reference>
<dbReference type="RefSeq" id="WP_267775113.1">
    <property type="nucleotide sequence ID" value="NZ_JAPNKE010000002.1"/>
</dbReference>
<dbReference type="AlphaFoldDB" id="A0A9X3EYD8"/>
<dbReference type="EMBL" id="JAPNKE010000002">
    <property type="protein sequence ID" value="MCY1011799.1"/>
    <property type="molecule type" value="Genomic_DNA"/>
</dbReference>
<proteinExistence type="predicted"/>